<comment type="cofactor">
    <cofactor evidence="1">
        <name>a divalent metal cation</name>
        <dbReference type="ChEBI" id="CHEBI:60240"/>
    </cofactor>
</comment>
<dbReference type="GO" id="GO:0016787">
    <property type="term" value="F:hydrolase activity"/>
    <property type="evidence" value="ECO:0007669"/>
    <property type="project" value="UniProtKB-KW"/>
</dbReference>
<keyword evidence="4" id="KW-0540">Nuclease</keyword>
<dbReference type="GO" id="GO:0046872">
    <property type="term" value="F:metal ion binding"/>
    <property type="evidence" value="ECO:0007669"/>
    <property type="project" value="UniProtKB-KW"/>
</dbReference>
<keyword evidence="10" id="KW-1185">Reference proteome</keyword>
<sequence length="276" mass="32089">MNVLCKLAPELLTPPNFNEIPQIILHNPHFFSYFEGAVGAMDGALIPAHVKYQHQNAYRSRKGSVFENVLAICDFDMMFTYVYAGWEGSACDAHVLYDAIRSDQRFTYLPEGKYFLVDAGYTNYAGFLAPYRQTRYHLKEFNSSGSEARSAPEMFNHRHARLRNVIERSFGVLKSRFPILKWGMPNYVTKRQTKLVIACCVLHNFIRKYSRDDDLFQPGSQRCQNDPDCFGSRNNPTQEEIQTQSHFIDQIANAMWEQRMIGERYLDLDQLFVVYM</sequence>
<protein>
    <submittedName>
        <fullName evidence="9">Putative nuclease harbi1</fullName>
    </submittedName>
</protein>
<dbReference type="EMBL" id="BMAC01000239">
    <property type="protein sequence ID" value="GFP91248.1"/>
    <property type="molecule type" value="Genomic_DNA"/>
</dbReference>
<evidence type="ECO:0000256" key="7">
    <source>
        <dbReference type="ARBA" id="ARBA00023242"/>
    </source>
</evidence>
<dbReference type="GO" id="GO:0004518">
    <property type="term" value="F:nuclease activity"/>
    <property type="evidence" value="ECO:0007669"/>
    <property type="project" value="UniProtKB-KW"/>
</dbReference>
<keyword evidence="5" id="KW-0479">Metal-binding</keyword>
<dbReference type="GO" id="GO:0005634">
    <property type="term" value="C:nucleus"/>
    <property type="evidence" value="ECO:0007669"/>
    <property type="project" value="UniProtKB-SubCell"/>
</dbReference>
<gene>
    <name evidence="9" type="ORF">PHJA_001268800</name>
</gene>
<evidence type="ECO:0000313" key="10">
    <source>
        <dbReference type="Proteomes" id="UP000653305"/>
    </source>
</evidence>
<dbReference type="OrthoDB" id="1696744at2759"/>
<evidence type="ECO:0000256" key="4">
    <source>
        <dbReference type="ARBA" id="ARBA00022722"/>
    </source>
</evidence>
<proteinExistence type="inferred from homology"/>
<evidence type="ECO:0000256" key="6">
    <source>
        <dbReference type="ARBA" id="ARBA00022801"/>
    </source>
</evidence>
<accession>A0A830C287</accession>
<dbReference type="InterPro" id="IPR045249">
    <property type="entry name" value="HARBI1-like"/>
</dbReference>
<comment type="similarity">
    <text evidence="3">Belongs to the HARBI1 family.</text>
</comment>
<feature type="domain" description="DDE Tnp4" evidence="8">
    <location>
        <begin position="45"/>
        <end position="204"/>
    </location>
</feature>
<name>A0A830C287_9LAMI</name>
<dbReference type="PANTHER" id="PTHR22930">
    <property type="match status" value="1"/>
</dbReference>
<evidence type="ECO:0000256" key="3">
    <source>
        <dbReference type="ARBA" id="ARBA00006958"/>
    </source>
</evidence>
<dbReference type="Pfam" id="PF13359">
    <property type="entry name" value="DDE_Tnp_4"/>
    <property type="match status" value="1"/>
</dbReference>
<reference evidence="9" key="1">
    <citation type="submission" date="2020-07" db="EMBL/GenBank/DDBJ databases">
        <title>Ethylene signaling mediates host invasion by parasitic plants.</title>
        <authorList>
            <person name="Yoshida S."/>
        </authorList>
    </citation>
    <scope>NUCLEOTIDE SEQUENCE</scope>
    <source>
        <strain evidence="9">Okayama</strain>
    </source>
</reference>
<comment type="caution">
    <text evidence="9">The sequence shown here is derived from an EMBL/GenBank/DDBJ whole genome shotgun (WGS) entry which is preliminary data.</text>
</comment>
<evidence type="ECO:0000256" key="2">
    <source>
        <dbReference type="ARBA" id="ARBA00004123"/>
    </source>
</evidence>
<keyword evidence="6" id="KW-0378">Hydrolase</keyword>
<dbReference type="AlphaFoldDB" id="A0A830C287"/>
<dbReference type="Proteomes" id="UP000653305">
    <property type="component" value="Unassembled WGS sequence"/>
</dbReference>
<keyword evidence="7" id="KW-0539">Nucleus</keyword>
<evidence type="ECO:0000259" key="8">
    <source>
        <dbReference type="Pfam" id="PF13359"/>
    </source>
</evidence>
<organism evidence="9 10">
    <name type="scientific">Phtheirospermum japonicum</name>
    <dbReference type="NCBI Taxonomy" id="374723"/>
    <lineage>
        <taxon>Eukaryota</taxon>
        <taxon>Viridiplantae</taxon>
        <taxon>Streptophyta</taxon>
        <taxon>Embryophyta</taxon>
        <taxon>Tracheophyta</taxon>
        <taxon>Spermatophyta</taxon>
        <taxon>Magnoliopsida</taxon>
        <taxon>eudicotyledons</taxon>
        <taxon>Gunneridae</taxon>
        <taxon>Pentapetalae</taxon>
        <taxon>asterids</taxon>
        <taxon>lamiids</taxon>
        <taxon>Lamiales</taxon>
        <taxon>Orobanchaceae</taxon>
        <taxon>Orobanchaceae incertae sedis</taxon>
        <taxon>Phtheirospermum</taxon>
    </lineage>
</organism>
<comment type="subcellular location">
    <subcellularLocation>
        <location evidence="2">Nucleus</location>
    </subcellularLocation>
</comment>
<evidence type="ECO:0000256" key="1">
    <source>
        <dbReference type="ARBA" id="ARBA00001968"/>
    </source>
</evidence>
<dbReference type="InterPro" id="IPR027806">
    <property type="entry name" value="HARBI1_dom"/>
</dbReference>
<evidence type="ECO:0000313" key="9">
    <source>
        <dbReference type="EMBL" id="GFP91248.1"/>
    </source>
</evidence>
<evidence type="ECO:0000256" key="5">
    <source>
        <dbReference type="ARBA" id="ARBA00022723"/>
    </source>
</evidence>
<dbReference type="PANTHER" id="PTHR22930:SF259">
    <property type="entry name" value="OS08G0106900 PROTEIN"/>
    <property type="match status" value="1"/>
</dbReference>